<reference evidence="4 5" key="2">
    <citation type="journal article" date="2017" name="Front. Plant Sci.">
        <title>Gene Classification and Mining of Molecular Markers Useful in Red Clover (Trifolium pratense) Breeding.</title>
        <authorList>
            <person name="Istvanek J."/>
            <person name="Dluhosova J."/>
            <person name="Dluhos P."/>
            <person name="Patkova L."/>
            <person name="Nedelnik J."/>
            <person name="Repkova J."/>
        </authorList>
    </citation>
    <scope>NUCLEOTIDE SEQUENCE [LARGE SCALE GENOMIC DNA]</scope>
    <source>
        <strain evidence="5">cv. Tatra</strain>
        <tissue evidence="4">Young leaves</tissue>
    </source>
</reference>
<evidence type="ECO:0000256" key="1">
    <source>
        <dbReference type="SAM" id="MobiDB-lite"/>
    </source>
</evidence>
<evidence type="ECO:0000313" key="4">
    <source>
        <dbReference type="EMBL" id="PNX77927.1"/>
    </source>
</evidence>
<gene>
    <name evidence="4" type="ORF">L195_g033899</name>
</gene>
<feature type="region of interest" description="Disordered" evidence="1">
    <location>
        <begin position="201"/>
        <end position="509"/>
    </location>
</feature>
<dbReference type="AlphaFoldDB" id="A0A2K3LHA9"/>
<reference evidence="4 5" key="1">
    <citation type="journal article" date="2014" name="Am. J. Bot.">
        <title>Genome assembly and annotation for red clover (Trifolium pratense; Fabaceae).</title>
        <authorList>
            <person name="Istvanek J."/>
            <person name="Jaros M."/>
            <person name="Krenek A."/>
            <person name="Repkova J."/>
        </authorList>
    </citation>
    <scope>NUCLEOTIDE SEQUENCE [LARGE SCALE GENOMIC DNA]</scope>
    <source>
        <strain evidence="5">cv. Tatra</strain>
        <tissue evidence="4">Young leaves</tissue>
    </source>
</reference>
<feature type="compositionally biased region" description="Low complexity" evidence="1">
    <location>
        <begin position="431"/>
        <end position="443"/>
    </location>
</feature>
<feature type="compositionally biased region" description="Basic and acidic residues" evidence="1">
    <location>
        <begin position="446"/>
        <end position="463"/>
    </location>
</feature>
<sequence>GFSILILFCSSAHLIFHLMASESVESLVTPDVTKSPEVKVRRNSAGNARSGNGDEKVVPNYLRASTGSCHDLCKYGGEHAFVSKRSIPNRATRKKLHQSSEASIGQVIAKSKPPVDSKPTKMSTDVLKDSVDSKPRKMSTVVHKESVDSKTQIPDALDINAHELPSKSFDSQKHVANEVKVNRKKASSVEVKPSSFLLKFRTSPSTSQEISSSTDKEVQSQSKSTPVKVENISKSTTKKVENTSKPTSKVKTSSKSTDGPVEAVSKSTLKKVENTSKVKTSSKSTSKSSGTSSQLSSLNGKEIKLSAKHSTPLNSNRVAKKKVSSSMNSSEGFDDKIISEIKTEKKVASSKTASRKPITPIKALSSPRASLKRVSSLNSRKHKSLKIVSHLRNQKTAKEDELEEHNNNNINNSSSSDSNEVEERTPEEHNNNINNSSSSSDSNNEVEERTLYVIKTESEDKTLQSDQTASYDDESYLPQLSTPMSSSTSVTQSLSDEDEESEYTTSEFEVDSLSGINCEIECMENEEALKVEKKSKPRKVKEVEDKDCEMIKLKFRRGKVVDKQTEKNTPRRLTFRRAKTLAEKANVNNNSERKSFKKRDEACSESNDAVNGQEKVVLRHQDVEDKKDAQGLFNNVIEETASKLVEARKSKVKALVGAFETVISLQDKKPSANIVS</sequence>
<feature type="compositionally biased region" description="Polar residues" evidence="1">
    <location>
        <begin position="308"/>
        <end position="317"/>
    </location>
</feature>
<dbReference type="ExpressionAtlas" id="A0A2K3LHA9">
    <property type="expression patterns" value="baseline"/>
</dbReference>
<dbReference type="PANTHER" id="PTHR33349:SF1">
    <property type="entry name" value="EMB|CAB62594.1"/>
    <property type="match status" value="1"/>
</dbReference>
<feature type="chain" id="PRO_5014320378" evidence="2">
    <location>
        <begin position="22"/>
        <end position="676"/>
    </location>
</feature>
<feature type="compositionally biased region" description="Low complexity" evidence="1">
    <location>
        <begin position="477"/>
        <end position="494"/>
    </location>
</feature>
<feature type="compositionally biased region" description="Basic and acidic residues" evidence="1">
    <location>
        <begin position="333"/>
        <end position="347"/>
    </location>
</feature>
<feature type="domain" description="Calmodulin-binding" evidence="3">
    <location>
        <begin position="549"/>
        <end position="664"/>
    </location>
</feature>
<feature type="compositionally biased region" description="Low complexity" evidence="1">
    <location>
        <begin position="277"/>
        <end position="297"/>
    </location>
</feature>
<feature type="compositionally biased region" description="Basic and acidic residues" evidence="1">
    <location>
        <begin position="126"/>
        <end position="135"/>
    </location>
</feature>
<feature type="compositionally biased region" description="Low complexity" evidence="1">
    <location>
        <begin position="407"/>
        <end position="418"/>
    </location>
</feature>
<feature type="compositionally biased region" description="Low complexity" evidence="1">
    <location>
        <begin position="243"/>
        <end position="257"/>
    </location>
</feature>
<feature type="compositionally biased region" description="Basic and acidic residues" evidence="1">
    <location>
        <begin position="591"/>
        <end position="602"/>
    </location>
</feature>
<accession>A0A2K3LHA9</accession>
<feature type="region of interest" description="Disordered" evidence="1">
    <location>
        <begin position="88"/>
        <end position="154"/>
    </location>
</feature>
<comment type="caution">
    <text evidence="4">The sequence shown here is derived from an EMBL/GenBank/DDBJ whole genome shotgun (WGS) entry which is preliminary data.</text>
</comment>
<evidence type="ECO:0000313" key="5">
    <source>
        <dbReference type="Proteomes" id="UP000236291"/>
    </source>
</evidence>
<dbReference type="GO" id="GO:0005516">
    <property type="term" value="F:calmodulin binding"/>
    <property type="evidence" value="ECO:0007669"/>
    <property type="project" value="InterPro"/>
</dbReference>
<dbReference type="InterPro" id="IPR012417">
    <property type="entry name" value="CaM-bd_dom_pln"/>
</dbReference>
<evidence type="ECO:0000256" key="2">
    <source>
        <dbReference type="SAM" id="SignalP"/>
    </source>
</evidence>
<evidence type="ECO:0000259" key="3">
    <source>
        <dbReference type="SMART" id="SM01054"/>
    </source>
</evidence>
<dbReference type="SMART" id="SM01054">
    <property type="entry name" value="CaM_binding"/>
    <property type="match status" value="1"/>
</dbReference>
<feature type="signal peptide" evidence="2">
    <location>
        <begin position="1"/>
        <end position="21"/>
    </location>
</feature>
<dbReference type="Proteomes" id="UP000236291">
    <property type="component" value="Unassembled WGS sequence"/>
</dbReference>
<name>A0A2K3LHA9_TRIPR</name>
<feature type="region of interest" description="Disordered" evidence="1">
    <location>
        <begin position="38"/>
        <end position="57"/>
    </location>
</feature>
<dbReference type="PANTHER" id="PTHR33349">
    <property type="entry name" value="EMB|CAB62594.1"/>
    <property type="match status" value="1"/>
</dbReference>
<dbReference type="EMBL" id="ASHM01033167">
    <property type="protein sequence ID" value="PNX77927.1"/>
    <property type="molecule type" value="Genomic_DNA"/>
</dbReference>
<dbReference type="STRING" id="57577.A0A2K3LHA9"/>
<protein>
    <submittedName>
        <fullName evidence="4">Serine-rich adhesin for platelets-like protein</fullName>
    </submittedName>
</protein>
<keyword evidence="2" id="KW-0732">Signal</keyword>
<feature type="compositionally biased region" description="Basic and acidic residues" evidence="1">
    <location>
        <begin position="421"/>
        <end position="430"/>
    </location>
</feature>
<feature type="non-terminal residue" evidence="4">
    <location>
        <position position="1"/>
    </location>
</feature>
<proteinExistence type="predicted"/>
<organism evidence="4 5">
    <name type="scientific">Trifolium pratense</name>
    <name type="common">Red clover</name>
    <dbReference type="NCBI Taxonomy" id="57577"/>
    <lineage>
        <taxon>Eukaryota</taxon>
        <taxon>Viridiplantae</taxon>
        <taxon>Streptophyta</taxon>
        <taxon>Embryophyta</taxon>
        <taxon>Tracheophyta</taxon>
        <taxon>Spermatophyta</taxon>
        <taxon>Magnoliopsida</taxon>
        <taxon>eudicotyledons</taxon>
        <taxon>Gunneridae</taxon>
        <taxon>Pentapetalae</taxon>
        <taxon>rosids</taxon>
        <taxon>fabids</taxon>
        <taxon>Fabales</taxon>
        <taxon>Fabaceae</taxon>
        <taxon>Papilionoideae</taxon>
        <taxon>50 kb inversion clade</taxon>
        <taxon>NPAAA clade</taxon>
        <taxon>Hologalegina</taxon>
        <taxon>IRL clade</taxon>
        <taxon>Trifolieae</taxon>
        <taxon>Trifolium</taxon>
    </lineage>
</organism>
<feature type="region of interest" description="Disordered" evidence="1">
    <location>
        <begin position="587"/>
        <end position="610"/>
    </location>
</feature>
<feature type="compositionally biased region" description="Low complexity" evidence="1">
    <location>
        <begin position="202"/>
        <end position="213"/>
    </location>
</feature>
<dbReference type="Pfam" id="PF07839">
    <property type="entry name" value="CaM_binding"/>
    <property type="match status" value="1"/>
</dbReference>